<evidence type="ECO:0000313" key="1">
    <source>
        <dbReference type="EMBL" id="VDP12840.1"/>
    </source>
</evidence>
<evidence type="ECO:0000313" key="2">
    <source>
        <dbReference type="Proteomes" id="UP000050761"/>
    </source>
</evidence>
<reference evidence="1 2" key="1">
    <citation type="submission" date="2018-11" db="EMBL/GenBank/DDBJ databases">
        <authorList>
            <consortium name="Pathogen Informatics"/>
        </authorList>
    </citation>
    <scope>NUCLEOTIDE SEQUENCE [LARGE SCALE GENOMIC DNA]</scope>
</reference>
<dbReference type="EMBL" id="UZAH01030904">
    <property type="protein sequence ID" value="VDP12840.1"/>
    <property type="molecule type" value="Genomic_DNA"/>
</dbReference>
<gene>
    <name evidence="1" type="ORF">HPBE_LOCUS18768</name>
</gene>
<dbReference type="Proteomes" id="UP000050761">
    <property type="component" value="Unassembled WGS sequence"/>
</dbReference>
<protein>
    <submittedName>
        <fullName evidence="3">Cyclophil_like2 domain-containing protein</fullName>
    </submittedName>
</protein>
<accession>A0A3P8B6F8</accession>
<proteinExistence type="predicted"/>
<keyword evidence="2" id="KW-1185">Reference proteome</keyword>
<dbReference type="AlphaFoldDB" id="A0A183G9X3"/>
<dbReference type="OrthoDB" id="414418at2759"/>
<dbReference type="WBParaSite" id="HPBE_0001876901-mRNA-1">
    <property type="protein sequence ID" value="HPBE_0001876901-mRNA-1"/>
    <property type="gene ID" value="HPBE_0001876901"/>
</dbReference>
<name>A0A183G9X3_HELPZ</name>
<accession>A0A183G9X3</accession>
<organism evidence="2 3">
    <name type="scientific">Heligmosomoides polygyrus</name>
    <name type="common">Parasitic roundworm</name>
    <dbReference type="NCBI Taxonomy" id="6339"/>
    <lineage>
        <taxon>Eukaryota</taxon>
        <taxon>Metazoa</taxon>
        <taxon>Ecdysozoa</taxon>
        <taxon>Nematoda</taxon>
        <taxon>Chromadorea</taxon>
        <taxon>Rhabditida</taxon>
        <taxon>Rhabditina</taxon>
        <taxon>Rhabditomorpha</taxon>
        <taxon>Strongyloidea</taxon>
        <taxon>Heligmosomidae</taxon>
        <taxon>Heligmosomoides</taxon>
    </lineage>
</organism>
<evidence type="ECO:0000313" key="3">
    <source>
        <dbReference type="WBParaSite" id="HPBE_0001876901-mRNA-1"/>
    </source>
</evidence>
<sequence>MSVDSVTKSFDSETEMQGLSRVDFVLRSLAGEQRSEALIVVAHAITLAAAAALAYPQKENEQKQKTASDGTASPITSFDWHQSVDMLEGDVVDQVNLGLRFPPGSVIALNQVNKGPPFLYQLTPGVIPPLSYGETFTNSAIVEA</sequence>
<reference evidence="3" key="2">
    <citation type="submission" date="2019-09" db="UniProtKB">
        <authorList>
            <consortium name="WormBaseParasite"/>
        </authorList>
    </citation>
    <scope>IDENTIFICATION</scope>
</reference>